<dbReference type="KEGG" id="vab:WPS_17240"/>
<dbReference type="Gene3D" id="2.170.120.40">
    <property type="entry name" value="YbbR-like domain"/>
    <property type="match status" value="1"/>
</dbReference>
<keyword evidence="2" id="KW-1185">Reference proteome</keyword>
<dbReference type="Proteomes" id="UP001317532">
    <property type="component" value="Chromosome"/>
</dbReference>
<organism evidence="1 2">
    <name type="scientific">Vulcanimicrobium alpinum</name>
    <dbReference type="NCBI Taxonomy" id="3016050"/>
    <lineage>
        <taxon>Bacteria</taxon>
        <taxon>Bacillati</taxon>
        <taxon>Vulcanimicrobiota</taxon>
        <taxon>Vulcanimicrobiia</taxon>
        <taxon>Vulcanimicrobiales</taxon>
        <taxon>Vulcanimicrobiaceae</taxon>
        <taxon>Vulcanimicrobium</taxon>
    </lineage>
</organism>
<dbReference type="PANTHER" id="PTHR37804:SF1">
    <property type="entry name" value="CDAA REGULATORY PROTEIN CDAR"/>
    <property type="match status" value="1"/>
</dbReference>
<dbReference type="Gene3D" id="2.170.120.30">
    <property type="match status" value="1"/>
</dbReference>
<gene>
    <name evidence="1" type="ORF">WPS_17240</name>
</gene>
<sequence>MLTLLKNNFGLKVLSVCLALAAWGYFHLAAAPGTIARFDQSLLVPIVVTGLRPGYQANYPLKNATVVIEAPRNGPEIKPEQFRAVLDVTDLELGEHSVPVKIVSPDVPVKQVQPGTVSVTIDRLDQRTVPVSFDYVGERRNVVVDAPAVSPATTTLRGVASELNRVAGVRVEIPIPAKPQQFDAMIRPTPTDARGAEITGVQVSPNLVRVRANFVAPSAAHPATPH</sequence>
<accession>A0AAN2C9Y7</accession>
<protein>
    <recommendedName>
        <fullName evidence="3">YbbR-like domain-containing protein</fullName>
    </recommendedName>
</protein>
<evidence type="ECO:0000313" key="1">
    <source>
        <dbReference type="EMBL" id="BDE06448.1"/>
    </source>
</evidence>
<dbReference type="InterPro" id="IPR053154">
    <property type="entry name" value="c-di-AMP_regulator"/>
</dbReference>
<evidence type="ECO:0000313" key="2">
    <source>
        <dbReference type="Proteomes" id="UP001317532"/>
    </source>
</evidence>
<dbReference type="EMBL" id="AP025523">
    <property type="protein sequence ID" value="BDE06448.1"/>
    <property type="molecule type" value="Genomic_DNA"/>
</dbReference>
<reference evidence="1 2" key="1">
    <citation type="journal article" date="2022" name="ISME Commun">
        <title>Vulcanimicrobium alpinus gen. nov. sp. nov., the first cultivated representative of the candidate phylum 'Eremiobacterota', is a metabolically versatile aerobic anoxygenic phototroph.</title>
        <authorList>
            <person name="Yabe S."/>
            <person name="Muto K."/>
            <person name="Abe K."/>
            <person name="Yokota A."/>
            <person name="Staudigel H."/>
            <person name="Tebo B.M."/>
        </authorList>
    </citation>
    <scope>NUCLEOTIDE SEQUENCE [LARGE SCALE GENOMIC DNA]</scope>
    <source>
        <strain evidence="1 2">WC8-2</strain>
    </source>
</reference>
<dbReference type="RefSeq" id="WP_317997405.1">
    <property type="nucleotide sequence ID" value="NZ_AP025523.1"/>
</dbReference>
<dbReference type="PANTHER" id="PTHR37804">
    <property type="entry name" value="CDAA REGULATORY PROTEIN CDAR"/>
    <property type="match status" value="1"/>
</dbReference>
<proteinExistence type="predicted"/>
<dbReference type="AlphaFoldDB" id="A0AAN2C9Y7"/>
<name>A0AAN2C9Y7_UNVUL</name>
<evidence type="ECO:0008006" key="3">
    <source>
        <dbReference type="Google" id="ProtNLM"/>
    </source>
</evidence>